<proteinExistence type="predicted"/>
<dbReference type="AlphaFoldDB" id="A0AAV3Z5E0"/>
<name>A0AAV3Z5E0_9GAST</name>
<evidence type="ECO:0000313" key="2">
    <source>
        <dbReference type="Proteomes" id="UP000735302"/>
    </source>
</evidence>
<accession>A0AAV3Z5E0</accession>
<reference evidence="1 2" key="1">
    <citation type="journal article" date="2021" name="Elife">
        <title>Chloroplast acquisition without the gene transfer in kleptoplastic sea slugs, Plakobranchus ocellatus.</title>
        <authorList>
            <person name="Maeda T."/>
            <person name="Takahashi S."/>
            <person name="Yoshida T."/>
            <person name="Shimamura S."/>
            <person name="Takaki Y."/>
            <person name="Nagai Y."/>
            <person name="Toyoda A."/>
            <person name="Suzuki Y."/>
            <person name="Arimoto A."/>
            <person name="Ishii H."/>
            <person name="Satoh N."/>
            <person name="Nishiyama T."/>
            <person name="Hasebe M."/>
            <person name="Maruyama T."/>
            <person name="Minagawa J."/>
            <person name="Obokata J."/>
            <person name="Shigenobu S."/>
        </authorList>
    </citation>
    <scope>NUCLEOTIDE SEQUENCE [LARGE SCALE GENOMIC DNA]</scope>
</reference>
<protein>
    <submittedName>
        <fullName evidence="1">Uncharacterized protein</fullName>
    </submittedName>
</protein>
<gene>
    <name evidence="1" type="ORF">PoB_001717000</name>
</gene>
<keyword evidence="2" id="KW-1185">Reference proteome</keyword>
<organism evidence="1 2">
    <name type="scientific">Plakobranchus ocellatus</name>
    <dbReference type="NCBI Taxonomy" id="259542"/>
    <lineage>
        <taxon>Eukaryota</taxon>
        <taxon>Metazoa</taxon>
        <taxon>Spiralia</taxon>
        <taxon>Lophotrochozoa</taxon>
        <taxon>Mollusca</taxon>
        <taxon>Gastropoda</taxon>
        <taxon>Heterobranchia</taxon>
        <taxon>Euthyneura</taxon>
        <taxon>Panpulmonata</taxon>
        <taxon>Sacoglossa</taxon>
        <taxon>Placobranchoidea</taxon>
        <taxon>Plakobranchidae</taxon>
        <taxon>Plakobranchus</taxon>
    </lineage>
</organism>
<evidence type="ECO:0000313" key="1">
    <source>
        <dbReference type="EMBL" id="GFN90664.1"/>
    </source>
</evidence>
<sequence length="97" mass="11128">MKPPKSDSLLKKISLEINRSMDQDFVKLHSSVTVKRSGKSAFSRPSKQVKIVAALLYEAPTRNVTKRKGHDHLNPFIVEYFVSENSNPEEDKDEERQ</sequence>
<comment type="caution">
    <text evidence="1">The sequence shown here is derived from an EMBL/GenBank/DDBJ whole genome shotgun (WGS) entry which is preliminary data.</text>
</comment>
<dbReference type="EMBL" id="BLXT01002056">
    <property type="protein sequence ID" value="GFN90664.1"/>
    <property type="molecule type" value="Genomic_DNA"/>
</dbReference>
<dbReference type="Proteomes" id="UP000735302">
    <property type="component" value="Unassembled WGS sequence"/>
</dbReference>